<reference evidence="1 2" key="1">
    <citation type="journal article" date="2006" name="PLoS Genet.">
        <title>Comparative genomics of emerging human ehrlichiosis agents.</title>
        <authorList>
            <person name="Dunning Hotopp J.C."/>
            <person name="Lin M."/>
            <person name="Madupu R."/>
            <person name="Crabtree J."/>
            <person name="Angiuoli S.V."/>
            <person name="Eisen J.A."/>
            <person name="Seshadri R."/>
            <person name="Ren Q."/>
            <person name="Wu M."/>
            <person name="Utterback T.R."/>
            <person name="Smith S."/>
            <person name="Lewis M."/>
            <person name="Khouri H."/>
            <person name="Zhang C."/>
            <person name="Niu H."/>
            <person name="Lin Q."/>
            <person name="Ohashi N."/>
            <person name="Zhi N."/>
            <person name="Nelson W."/>
            <person name="Brinkac L.M."/>
            <person name="Dodson R.J."/>
            <person name="Rosovitz M.J."/>
            <person name="Sundaram J."/>
            <person name="Daugherty S.C."/>
            <person name="Davidsen T."/>
            <person name="Durkin A.S."/>
            <person name="Gwinn M."/>
            <person name="Haft D.H."/>
            <person name="Selengut J.D."/>
            <person name="Sullivan S.A."/>
            <person name="Zafar N."/>
            <person name="Zhou L."/>
            <person name="Benahmed F."/>
            <person name="Forberger H."/>
            <person name="Halpin R."/>
            <person name="Mulligan S."/>
            <person name="Robinson J."/>
            <person name="White O."/>
            <person name="Rikihisa Y."/>
            <person name="Tettelin H."/>
        </authorList>
    </citation>
    <scope>NUCLEOTIDE SEQUENCE [LARGE SCALE GENOMIC DNA]</scope>
    <source>
        <strain evidence="2">ATCC CRL-10679 / Arkansas</strain>
    </source>
</reference>
<proteinExistence type="predicted"/>
<keyword evidence="2" id="KW-1185">Reference proteome</keyword>
<protein>
    <submittedName>
        <fullName evidence="1">Uncharacterized protein</fullName>
    </submittedName>
</protein>
<dbReference type="AlphaFoldDB" id="Q2GFV8"/>
<name>Q2GFV8_EHRCR</name>
<dbReference type="EMBL" id="CP000236">
    <property type="protein sequence ID" value="ABD45532.1"/>
    <property type="molecule type" value="Genomic_DNA"/>
</dbReference>
<dbReference type="HOGENOM" id="CLU_3079377_0_0_5"/>
<evidence type="ECO:0000313" key="1">
    <source>
        <dbReference type="EMBL" id="ABD45532.1"/>
    </source>
</evidence>
<dbReference type="STRING" id="205920.ECH_0880"/>
<evidence type="ECO:0000313" key="2">
    <source>
        <dbReference type="Proteomes" id="UP000008320"/>
    </source>
</evidence>
<sequence length="52" mass="6224">MVFVSINKPLQKSYPTKLLMIIVNLILRMLRLCLRHSFFASLLFNDVYNFNF</sequence>
<accession>Q2GFV8</accession>
<gene>
    <name evidence="1" type="ordered locus">ECH_0880</name>
</gene>
<organism evidence="1 2">
    <name type="scientific">Ehrlichia chaffeensis (strain ATCC CRL-10679 / Arkansas)</name>
    <dbReference type="NCBI Taxonomy" id="205920"/>
    <lineage>
        <taxon>Bacteria</taxon>
        <taxon>Pseudomonadati</taxon>
        <taxon>Pseudomonadota</taxon>
        <taxon>Alphaproteobacteria</taxon>
        <taxon>Rickettsiales</taxon>
        <taxon>Anaplasmataceae</taxon>
        <taxon>Ehrlichia</taxon>
    </lineage>
</organism>
<dbReference type="Proteomes" id="UP000008320">
    <property type="component" value="Chromosome"/>
</dbReference>
<dbReference type="KEGG" id="ech:ECH_0880"/>